<evidence type="ECO:0000259" key="4">
    <source>
        <dbReference type="PROSITE" id="PS50043"/>
    </source>
</evidence>
<dbReference type="Proteomes" id="UP000886814">
    <property type="component" value="Unassembled WGS sequence"/>
</dbReference>
<dbReference type="GO" id="GO:0006355">
    <property type="term" value="P:regulation of DNA-templated transcription"/>
    <property type="evidence" value="ECO:0007669"/>
    <property type="project" value="InterPro"/>
</dbReference>
<evidence type="ECO:0000256" key="1">
    <source>
        <dbReference type="ARBA" id="ARBA00023015"/>
    </source>
</evidence>
<dbReference type="PROSITE" id="PS50043">
    <property type="entry name" value="HTH_LUXR_2"/>
    <property type="match status" value="1"/>
</dbReference>
<dbReference type="EMBL" id="DXIQ01000038">
    <property type="protein sequence ID" value="HIV38633.1"/>
    <property type="molecule type" value="Genomic_DNA"/>
</dbReference>
<dbReference type="PRINTS" id="PR00038">
    <property type="entry name" value="HTHLUXR"/>
</dbReference>
<reference evidence="5" key="1">
    <citation type="journal article" date="2021" name="PeerJ">
        <title>Extensive microbial diversity within the chicken gut microbiome revealed by metagenomics and culture.</title>
        <authorList>
            <person name="Gilroy R."/>
            <person name="Ravi A."/>
            <person name="Getino M."/>
            <person name="Pursley I."/>
            <person name="Horton D.L."/>
            <person name="Alikhan N.F."/>
            <person name="Baker D."/>
            <person name="Gharbi K."/>
            <person name="Hall N."/>
            <person name="Watson M."/>
            <person name="Adriaenssens E.M."/>
            <person name="Foster-Nyarko E."/>
            <person name="Jarju S."/>
            <person name="Secka A."/>
            <person name="Antonio M."/>
            <person name="Oren A."/>
            <person name="Chaudhuri R.R."/>
            <person name="La Ragione R."/>
            <person name="Hildebrand F."/>
            <person name="Pallen M.J."/>
        </authorList>
    </citation>
    <scope>NUCLEOTIDE SEQUENCE</scope>
    <source>
        <strain evidence="5">CHK195-9823</strain>
    </source>
</reference>
<protein>
    <submittedName>
        <fullName evidence="5">Helix-turn-helix domain-containing protein</fullName>
    </submittedName>
</protein>
<comment type="caution">
    <text evidence="5">The sequence shown here is derived from an EMBL/GenBank/DDBJ whole genome shotgun (WGS) entry which is preliminary data.</text>
</comment>
<dbReference type="SUPFAM" id="SSF46894">
    <property type="entry name" value="C-terminal effector domain of the bipartite response regulators"/>
    <property type="match status" value="1"/>
</dbReference>
<organism evidence="5 6">
    <name type="scientific">Candidatus Blautia stercorigallinarum</name>
    <dbReference type="NCBI Taxonomy" id="2838501"/>
    <lineage>
        <taxon>Bacteria</taxon>
        <taxon>Bacillati</taxon>
        <taxon>Bacillota</taxon>
        <taxon>Clostridia</taxon>
        <taxon>Lachnospirales</taxon>
        <taxon>Lachnospiraceae</taxon>
        <taxon>Blautia</taxon>
    </lineage>
</organism>
<sequence length="271" mass="32203">MNAEITDITYAFPKLEHVDPSVYIDAYNLILECSQAHSPRSFAIKLLDLMSKMCSYDEAMVFFLDVNKKISGKYTIHIQDKWLDEYMNYYLTQIEFPEEFRIYQDIRENTLNQSFSRIINWSEVPDSEFLTNYIKARKLKYSWGFCFFDLNGTYRAVFSLDRTRNEFFSKIEQDRLNLALPILNNMYRNFFYQGTDFNPHENQSGWSKYSFTKRETEIVNLLCQGMSIQNISSALYISKNTTYKHIAHIYEKAHVSTQQELLFKIISQTEN</sequence>
<reference evidence="5" key="2">
    <citation type="submission" date="2021-04" db="EMBL/GenBank/DDBJ databases">
        <authorList>
            <person name="Gilroy R."/>
        </authorList>
    </citation>
    <scope>NUCLEOTIDE SEQUENCE</scope>
    <source>
        <strain evidence="5">CHK195-9823</strain>
    </source>
</reference>
<gene>
    <name evidence="5" type="ORF">H9747_06475</name>
</gene>
<keyword evidence="3" id="KW-0804">Transcription</keyword>
<name>A0A9D1PE91_9FIRM</name>
<evidence type="ECO:0000313" key="5">
    <source>
        <dbReference type="EMBL" id="HIV38633.1"/>
    </source>
</evidence>
<dbReference type="InterPro" id="IPR016032">
    <property type="entry name" value="Sig_transdc_resp-reg_C-effctor"/>
</dbReference>
<evidence type="ECO:0000313" key="6">
    <source>
        <dbReference type="Proteomes" id="UP000886814"/>
    </source>
</evidence>
<accession>A0A9D1PE91</accession>
<dbReference type="Gene3D" id="1.10.10.10">
    <property type="entry name" value="Winged helix-like DNA-binding domain superfamily/Winged helix DNA-binding domain"/>
    <property type="match status" value="1"/>
</dbReference>
<feature type="domain" description="HTH luxR-type" evidence="4">
    <location>
        <begin position="204"/>
        <end position="269"/>
    </location>
</feature>
<keyword evidence="1" id="KW-0805">Transcription regulation</keyword>
<dbReference type="AlphaFoldDB" id="A0A9D1PE91"/>
<dbReference type="InterPro" id="IPR036388">
    <property type="entry name" value="WH-like_DNA-bd_sf"/>
</dbReference>
<dbReference type="PANTHER" id="PTHR44688:SF16">
    <property type="entry name" value="DNA-BINDING TRANSCRIPTIONAL ACTIVATOR DEVR_DOSR"/>
    <property type="match status" value="1"/>
</dbReference>
<proteinExistence type="predicted"/>
<dbReference type="CDD" id="cd06170">
    <property type="entry name" value="LuxR_C_like"/>
    <property type="match status" value="1"/>
</dbReference>
<evidence type="ECO:0000256" key="2">
    <source>
        <dbReference type="ARBA" id="ARBA00023125"/>
    </source>
</evidence>
<dbReference type="SMART" id="SM00421">
    <property type="entry name" value="HTH_LUXR"/>
    <property type="match status" value="1"/>
</dbReference>
<evidence type="ECO:0000256" key="3">
    <source>
        <dbReference type="ARBA" id="ARBA00023163"/>
    </source>
</evidence>
<dbReference type="InterPro" id="IPR000792">
    <property type="entry name" value="Tscrpt_reg_LuxR_C"/>
</dbReference>
<dbReference type="PANTHER" id="PTHR44688">
    <property type="entry name" value="DNA-BINDING TRANSCRIPTIONAL ACTIVATOR DEVR_DOSR"/>
    <property type="match status" value="1"/>
</dbReference>
<keyword evidence="2" id="KW-0238">DNA-binding</keyword>
<dbReference type="GO" id="GO:0003677">
    <property type="term" value="F:DNA binding"/>
    <property type="evidence" value="ECO:0007669"/>
    <property type="project" value="UniProtKB-KW"/>
</dbReference>
<dbReference type="Pfam" id="PF00196">
    <property type="entry name" value="GerE"/>
    <property type="match status" value="1"/>
</dbReference>